<dbReference type="GO" id="GO:0016787">
    <property type="term" value="F:hydrolase activity"/>
    <property type="evidence" value="ECO:0000318"/>
    <property type="project" value="GO_Central"/>
</dbReference>
<evidence type="ECO:0000256" key="4">
    <source>
        <dbReference type="ARBA" id="ARBA00022729"/>
    </source>
</evidence>
<organism evidence="7 8">
    <name type="scientific">Manihot esculenta</name>
    <name type="common">Cassava</name>
    <name type="synonym">Jatropha manihot</name>
    <dbReference type="NCBI Taxonomy" id="3983"/>
    <lineage>
        <taxon>Eukaryota</taxon>
        <taxon>Viridiplantae</taxon>
        <taxon>Streptophyta</taxon>
        <taxon>Embryophyta</taxon>
        <taxon>Tracheophyta</taxon>
        <taxon>Spermatophyta</taxon>
        <taxon>Magnoliopsida</taxon>
        <taxon>eudicotyledons</taxon>
        <taxon>Gunneridae</taxon>
        <taxon>Pentapetalae</taxon>
        <taxon>rosids</taxon>
        <taxon>fabids</taxon>
        <taxon>Malpighiales</taxon>
        <taxon>Euphorbiaceae</taxon>
        <taxon>Crotonoideae</taxon>
        <taxon>Manihoteae</taxon>
        <taxon>Manihot</taxon>
    </lineage>
</organism>
<keyword evidence="8" id="KW-1185">Reference proteome</keyword>
<reference evidence="8" key="1">
    <citation type="journal article" date="2016" name="Nat. Biotechnol.">
        <title>Sequencing wild and cultivated cassava and related species reveals extensive interspecific hybridization and genetic diversity.</title>
        <authorList>
            <person name="Bredeson J.V."/>
            <person name="Lyons J.B."/>
            <person name="Prochnik S.E."/>
            <person name="Wu G.A."/>
            <person name="Ha C.M."/>
            <person name="Edsinger-Gonzales E."/>
            <person name="Grimwood J."/>
            <person name="Schmutz J."/>
            <person name="Rabbi I.Y."/>
            <person name="Egesi C."/>
            <person name="Nauluvula P."/>
            <person name="Lebot V."/>
            <person name="Ndunguru J."/>
            <person name="Mkamilo G."/>
            <person name="Bart R.S."/>
            <person name="Setter T.L."/>
            <person name="Gleadow R.M."/>
            <person name="Kulakow P."/>
            <person name="Ferguson M.E."/>
            <person name="Rounsley S."/>
            <person name="Rokhsar D.S."/>
        </authorList>
    </citation>
    <scope>NUCLEOTIDE SEQUENCE [LARGE SCALE GENOMIC DNA]</scope>
    <source>
        <strain evidence="8">cv. AM560-2</strain>
    </source>
</reference>
<feature type="domain" description="Strictosidine synthase conserved region" evidence="6">
    <location>
        <begin position="171"/>
        <end position="247"/>
    </location>
</feature>
<evidence type="ECO:0000256" key="5">
    <source>
        <dbReference type="ARBA" id="ARBA00023180"/>
    </source>
</evidence>
<dbReference type="SUPFAM" id="SSF63829">
    <property type="entry name" value="Calcium-dependent phosphotriesterase"/>
    <property type="match status" value="1"/>
</dbReference>
<dbReference type="STRING" id="3983.A0A2C9W1L5"/>
<dbReference type="InterPro" id="IPR018119">
    <property type="entry name" value="Strictosidine_synth_cons-reg"/>
</dbReference>
<dbReference type="InterPro" id="IPR011042">
    <property type="entry name" value="6-blade_b-propeller_TolB-like"/>
</dbReference>
<dbReference type="EMBL" id="CM004390">
    <property type="protein sequence ID" value="OAY51869.1"/>
    <property type="molecule type" value="Genomic_DNA"/>
</dbReference>
<dbReference type="PANTHER" id="PTHR10426:SF21">
    <property type="entry name" value="PROTEIN STRICTOSIDINE SYNTHASE-LIKE 13"/>
    <property type="match status" value="1"/>
</dbReference>
<sequence>MDPFKMGPLGRHDFRPVKHDIAPYKQVMDKWPRDQKGRLGNGRLEFEDQVFGPESLEFDSFGCGPYTGLADGRVVRWMGEAVGWETFALVTANWSEKRCARGVDSTTAKQRKHEKQCGRPLGLRFDKKTGNLYIADAYYGLLVVGPEGGVAVPLATHAAGDQILFAYDLDDIHENGSIFFTDTSKRYDRVNHFFILLGGEATSRLLGYDPQTKTTHVVLDGLAFPNGVQLSKDQSSLLFTETTNCRVELVADLPGFPNNVRMNDEAQFWIALDCYRASAEGVLTHNPWMRSIYFRIPMQMSILARVMGMRMYTVITLFSENGELLEVVEDPKGVVMKLVSEVREVKGRLWIGTVAHNHIAILPYPYN</sequence>
<protein>
    <recommendedName>
        <fullName evidence="6">Strictosidine synthase conserved region domain-containing protein</fullName>
    </recommendedName>
</protein>
<dbReference type="AlphaFoldDB" id="A0A2C9W1L5"/>
<dbReference type="FunFam" id="2.120.10.30:FF:000032">
    <property type="entry name" value="Protein STRICTOSIDINE SYNTHASE-LIKE 13"/>
    <property type="match status" value="1"/>
</dbReference>
<proteinExistence type="inferred from homology"/>
<dbReference type="Pfam" id="PF03088">
    <property type="entry name" value="Str_synth"/>
    <property type="match status" value="1"/>
</dbReference>
<dbReference type="Gramene" id="Manes.04G039600.1.v8.1">
    <property type="protein sequence ID" value="Manes.04G039600.1.v8.1.CDS"/>
    <property type="gene ID" value="Manes.04G039600.v8.1"/>
</dbReference>
<dbReference type="GO" id="GO:0005773">
    <property type="term" value="C:vacuole"/>
    <property type="evidence" value="ECO:0007669"/>
    <property type="project" value="UniProtKB-SubCell"/>
</dbReference>
<evidence type="ECO:0000256" key="3">
    <source>
        <dbReference type="ARBA" id="ARBA00022554"/>
    </source>
</evidence>
<comment type="caution">
    <text evidence="7">The sequence shown here is derived from an EMBL/GenBank/DDBJ whole genome shotgun (WGS) entry which is preliminary data.</text>
</comment>
<name>A0A2C9W1L5_MANES</name>
<gene>
    <name evidence="7" type="ORF">MANES_04G039600v8</name>
</gene>
<keyword evidence="5" id="KW-0325">Glycoprotein</keyword>
<keyword evidence="3" id="KW-0926">Vacuole</keyword>
<evidence type="ECO:0000256" key="2">
    <source>
        <dbReference type="ARBA" id="ARBA00009191"/>
    </source>
</evidence>
<accession>A0A2C9W1L5</accession>
<dbReference type="Gene3D" id="2.120.10.30">
    <property type="entry name" value="TolB, C-terminal domain"/>
    <property type="match status" value="1"/>
</dbReference>
<evidence type="ECO:0000256" key="1">
    <source>
        <dbReference type="ARBA" id="ARBA00004116"/>
    </source>
</evidence>
<comment type="similarity">
    <text evidence="2">Belongs to the strictosidine synthase family.</text>
</comment>
<evidence type="ECO:0000313" key="7">
    <source>
        <dbReference type="EMBL" id="OAY51869.1"/>
    </source>
</evidence>
<dbReference type="PANTHER" id="PTHR10426">
    <property type="entry name" value="STRICTOSIDINE SYNTHASE-RELATED"/>
    <property type="match status" value="1"/>
</dbReference>
<evidence type="ECO:0000259" key="6">
    <source>
        <dbReference type="Pfam" id="PF03088"/>
    </source>
</evidence>
<keyword evidence="4" id="KW-0732">Signal</keyword>
<evidence type="ECO:0000313" key="8">
    <source>
        <dbReference type="Proteomes" id="UP000091857"/>
    </source>
</evidence>
<dbReference type="Proteomes" id="UP000091857">
    <property type="component" value="Chromosome 4"/>
</dbReference>
<comment type="subcellular location">
    <subcellularLocation>
        <location evidence="1">Vacuole</location>
    </subcellularLocation>
</comment>